<dbReference type="InParanoid" id="C5LTZ7"/>
<dbReference type="RefSeq" id="XP_002767078.1">
    <property type="nucleotide sequence ID" value="XM_002767032.1"/>
</dbReference>
<dbReference type="Proteomes" id="UP000007800">
    <property type="component" value="Unassembled WGS sequence"/>
</dbReference>
<dbReference type="EMBL" id="GG685423">
    <property type="protein sequence ID" value="EEQ99795.1"/>
    <property type="molecule type" value="Genomic_DNA"/>
</dbReference>
<keyword evidence="3" id="KW-1185">Reference proteome</keyword>
<protein>
    <submittedName>
        <fullName evidence="2">Uncharacterized protein</fullName>
    </submittedName>
</protein>
<dbReference type="GeneID" id="9051810"/>
<organism evidence="3">
    <name type="scientific">Perkinsus marinus (strain ATCC 50983 / TXsc)</name>
    <dbReference type="NCBI Taxonomy" id="423536"/>
    <lineage>
        <taxon>Eukaryota</taxon>
        <taxon>Sar</taxon>
        <taxon>Alveolata</taxon>
        <taxon>Perkinsozoa</taxon>
        <taxon>Perkinsea</taxon>
        <taxon>Perkinsida</taxon>
        <taxon>Perkinsidae</taxon>
        <taxon>Perkinsus</taxon>
    </lineage>
</organism>
<feature type="compositionally biased region" description="Low complexity" evidence="1">
    <location>
        <begin position="110"/>
        <end position="123"/>
    </location>
</feature>
<evidence type="ECO:0000313" key="3">
    <source>
        <dbReference type="Proteomes" id="UP000007800"/>
    </source>
</evidence>
<dbReference type="AlphaFoldDB" id="C5LTZ7"/>
<evidence type="ECO:0000313" key="2">
    <source>
        <dbReference type="EMBL" id="EEQ99795.1"/>
    </source>
</evidence>
<sequence length="141" mass="14442">MSYVKALDVGTGLRGGYGRIAHPGETVESSSRRSKLRGGSGSPAGTLRLVETPHHPKGKAGWAGHNRFCGGPKGQHHEGSDGPGHSDRVSSIAGSLEGDYADDEGKGSRRGSSAQSTASGSWSLMSEGLPSSKPGEVFRGA</sequence>
<feature type="compositionally biased region" description="Basic and acidic residues" evidence="1">
    <location>
        <begin position="75"/>
        <end position="88"/>
    </location>
</feature>
<evidence type="ECO:0000256" key="1">
    <source>
        <dbReference type="SAM" id="MobiDB-lite"/>
    </source>
</evidence>
<reference evidence="2 3" key="1">
    <citation type="submission" date="2008-07" db="EMBL/GenBank/DDBJ databases">
        <authorList>
            <person name="El-Sayed N."/>
            <person name="Caler E."/>
            <person name="Inman J."/>
            <person name="Amedeo P."/>
            <person name="Hass B."/>
            <person name="Wortman J."/>
        </authorList>
    </citation>
    <scope>NUCLEOTIDE SEQUENCE [LARGE SCALE GENOMIC DNA]</scope>
    <source>
        <strain evidence="3">ATCC 50983 / TXsc</strain>
    </source>
</reference>
<gene>
    <name evidence="2" type="ORF">Pmar_PMAR020253</name>
</gene>
<feature type="region of interest" description="Disordered" evidence="1">
    <location>
        <begin position="14"/>
        <end position="141"/>
    </location>
</feature>
<proteinExistence type="predicted"/>
<accession>C5LTZ7</accession>
<name>C5LTZ7_PERM5</name>